<dbReference type="GO" id="GO:0071555">
    <property type="term" value="P:cell wall organization"/>
    <property type="evidence" value="ECO:0007669"/>
    <property type="project" value="UniProtKB-UniRule"/>
</dbReference>
<dbReference type="GO" id="GO:0005576">
    <property type="term" value="C:extracellular region"/>
    <property type="evidence" value="ECO:0007669"/>
    <property type="project" value="TreeGrafter"/>
</dbReference>
<dbReference type="PANTHER" id="PTHR30582">
    <property type="entry name" value="L,D-TRANSPEPTIDASE"/>
    <property type="match status" value="1"/>
</dbReference>
<name>A0A5Q0GSR4_SACSY</name>
<feature type="chain" id="PRO_5038371013" evidence="7">
    <location>
        <begin position="25"/>
        <end position="147"/>
    </location>
</feature>
<evidence type="ECO:0000256" key="7">
    <source>
        <dbReference type="SAM" id="SignalP"/>
    </source>
</evidence>
<gene>
    <name evidence="9" type="ORF">EKG83_03825</name>
</gene>
<dbReference type="InterPro" id="IPR050979">
    <property type="entry name" value="LD-transpeptidase"/>
</dbReference>
<feature type="signal peptide" evidence="7">
    <location>
        <begin position="1"/>
        <end position="24"/>
    </location>
</feature>
<dbReference type="Proteomes" id="UP000325787">
    <property type="component" value="Chromosome"/>
</dbReference>
<dbReference type="GO" id="GO:0071972">
    <property type="term" value="F:peptidoglycan L,D-transpeptidase activity"/>
    <property type="evidence" value="ECO:0007669"/>
    <property type="project" value="TreeGrafter"/>
</dbReference>
<proteinExistence type="predicted"/>
<evidence type="ECO:0000313" key="9">
    <source>
        <dbReference type="EMBL" id="QFZ16705.1"/>
    </source>
</evidence>
<dbReference type="KEGG" id="ssyi:EKG83_03825"/>
<dbReference type="PANTHER" id="PTHR30582:SF33">
    <property type="entry name" value="EXPORTED PROTEIN"/>
    <property type="match status" value="1"/>
</dbReference>
<accession>A0A5Q0GSR4</accession>
<sequence>MKTRKTLGTAAVAAAAALTSFGLAAPADASTGTPCSIANGACVRLSTNQAWLIYNGSASYGPVAVSHGMPGYETPVGTFPVLRKVKDEWSVPYNGPMPNSVYFTTDGIAFHQGDTSRPSHGCVRLGPQESLTFYDNLFPGEQVQVVA</sequence>
<dbReference type="EMBL" id="CP034550">
    <property type="protein sequence ID" value="QFZ16705.1"/>
    <property type="molecule type" value="Genomic_DNA"/>
</dbReference>
<evidence type="ECO:0000256" key="3">
    <source>
        <dbReference type="ARBA" id="ARBA00022960"/>
    </source>
</evidence>
<keyword evidence="10" id="KW-1185">Reference proteome</keyword>
<protein>
    <submittedName>
        <fullName evidence="9">Murein L,D-transpeptidase</fullName>
    </submittedName>
</protein>
<keyword evidence="3 6" id="KW-0133">Cell shape</keyword>
<keyword evidence="5 6" id="KW-0961">Cell wall biogenesis/degradation</keyword>
<dbReference type="GO" id="GO:0016740">
    <property type="term" value="F:transferase activity"/>
    <property type="evidence" value="ECO:0007669"/>
    <property type="project" value="UniProtKB-KW"/>
</dbReference>
<keyword evidence="2" id="KW-0808">Transferase</keyword>
<dbReference type="UniPathway" id="UPA00219"/>
<comment type="pathway">
    <text evidence="1 6">Cell wall biogenesis; peptidoglycan biosynthesis.</text>
</comment>
<keyword evidence="7" id="KW-0732">Signal</keyword>
<feature type="domain" description="L,D-TPase catalytic" evidence="8">
    <location>
        <begin position="39"/>
        <end position="146"/>
    </location>
</feature>
<dbReference type="InterPro" id="IPR038063">
    <property type="entry name" value="Transpep_catalytic_dom"/>
</dbReference>
<dbReference type="Gene3D" id="2.40.440.10">
    <property type="entry name" value="L,D-transpeptidase catalytic domain-like"/>
    <property type="match status" value="1"/>
</dbReference>
<feature type="active site" description="Proton donor/acceptor" evidence="6">
    <location>
        <position position="111"/>
    </location>
</feature>
<dbReference type="RefSeq" id="WP_033430473.1">
    <property type="nucleotide sequence ID" value="NZ_CP034550.1"/>
</dbReference>
<evidence type="ECO:0000313" key="10">
    <source>
        <dbReference type="Proteomes" id="UP000325787"/>
    </source>
</evidence>
<organism evidence="9 10">
    <name type="scientific">Saccharothrix syringae</name>
    <name type="common">Nocardiopsis syringae</name>
    <dbReference type="NCBI Taxonomy" id="103733"/>
    <lineage>
        <taxon>Bacteria</taxon>
        <taxon>Bacillati</taxon>
        <taxon>Actinomycetota</taxon>
        <taxon>Actinomycetes</taxon>
        <taxon>Pseudonocardiales</taxon>
        <taxon>Pseudonocardiaceae</taxon>
        <taxon>Saccharothrix</taxon>
    </lineage>
</organism>
<dbReference type="GO" id="GO:0008360">
    <property type="term" value="P:regulation of cell shape"/>
    <property type="evidence" value="ECO:0007669"/>
    <property type="project" value="UniProtKB-UniRule"/>
</dbReference>
<dbReference type="OrthoDB" id="8887048at2"/>
<dbReference type="CDD" id="cd16913">
    <property type="entry name" value="YkuD_like"/>
    <property type="match status" value="1"/>
</dbReference>
<evidence type="ECO:0000256" key="1">
    <source>
        <dbReference type="ARBA" id="ARBA00004752"/>
    </source>
</evidence>
<dbReference type="PROSITE" id="PS52029">
    <property type="entry name" value="LD_TPASE"/>
    <property type="match status" value="1"/>
</dbReference>
<dbReference type="Pfam" id="PF03734">
    <property type="entry name" value="YkuD"/>
    <property type="match status" value="1"/>
</dbReference>
<evidence type="ECO:0000256" key="5">
    <source>
        <dbReference type="ARBA" id="ARBA00023316"/>
    </source>
</evidence>
<evidence type="ECO:0000259" key="8">
    <source>
        <dbReference type="PROSITE" id="PS52029"/>
    </source>
</evidence>
<feature type="active site" description="Nucleophile" evidence="6">
    <location>
        <position position="122"/>
    </location>
</feature>
<evidence type="ECO:0000256" key="4">
    <source>
        <dbReference type="ARBA" id="ARBA00022984"/>
    </source>
</evidence>
<evidence type="ECO:0000256" key="2">
    <source>
        <dbReference type="ARBA" id="ARBA00022679"/>
    </source>
</evidence>
<dbReference type="AlphaFoldDB" id="A0A5Q0GSR4"/>
<evidence type="ECO:0000256" key="6">
    <source>
        <dbReference type="PROSITE-ProRule" id="PRU01373"/>
    </source>
</evidence>
<keyword evidence="4 6" id="KW-0573">Peptidoglycan synthesis</keyword>
<dbReference type="InterPro" id="IPR005490">
    <property type="entry name" value="LD_TPept_cat_dom"/>
</dbReference>
<reference evidence="10" key="1">
    <citation type="journal article" date="2021" name="Curr. Microbiol.">
        <title>Complete genome of nocamycin-producing strain Saccharothrix syringae NRRL B-16468 reveals the biosynthetic potential for secondary metabolites.</title>
        <authorList>
            <person name="Mo X."/>
            <person name="Yang S."/>
        </authorList>
    </citation>
    <scope>NUCLEOTIDE SEQUENCE [LARGE SCALE GENOMIC DNA]</scope>
    <source>
        <strain evidence="10">ATCC 51364 / DSM 43886 / JCM 6844 / KCTC 9398 / NBRC 14523 / NRRL B-16468 / INA 2240</strain>
    </source>
</reference>
<dbReference type="GO" id="GO:0018104">
    <property type="term" value="P:peptidoglycan-protein cross-linking"/>
    <property type="evidence" value="ECO:0007669"/>
    <property type="project" value="TreeGrafter"/>
</dbReference>
<dbReference type="SUPFAM" id="SSF141523">
    <property type="entry name" value="L,D-transpeptidase catalytic domain-like"/>
    <property type="match status" value="1"/>
</dbReference>